<keyword evidence="2" id="KW-1185">Reference proteome</keyword>
<evidence type="ECO:0000313" key="2">
    <source>
        <dbReference type="Proteomes" id="UP000193067"/>
    </source>
</evidence>
<sequence>MCRRRQVRTIFKRCNHAVTAPDEDLRCDSTNCIFSPNHPPTCSGANCKKTCWQYRSAPQQYTEEKDMFCPYCVAAGYR</sequence>
<protein>
    <submittedName>
        <fullName evidence="1">Uncharacterized protein</fullName>
    </submittedName>
</protein>
<dbReference type="EMBL" id="KZ084097">
    <property type="protein sequence ID" value="OSD04394.1"/>
    <property type="molecule type" value="Genomic_DNA"/>
</dbReference>
<name>A0A1Y2IUV4_TRAC3</name>
<proteinExistence type="predicted"/>
<dbReference type="Proteomes" id="UP000193067">
    <property type="component" value="Unassembled WGS sequence"/>
</dbReference>
<reference evidence="1 2" key="1">
    <citation type="journal article" date="2015" name="Biotechnol. Biofuels">
        <title>Enhanced degradation of softwood versus hardwood by the white-rot fungus Pycnoporus coccineus.</title>
        <authorList>
            <person name="Couturier M."/>
            <person name="Navarro D."/>
            <person name="Chevret D."/>
            <person name="Henrissat B."/>
            <person name="Piumi F."/>
            <person name="Ruiz-Duenas F.J."/>
            <person name="Martinez A.T."/>
            <person name="Grigoriev I.V."/>
            <person name="Riley R."/>
            <person name="Lipzen A."/>
            <person name="Berrin J.G."/>
            <person name="Master E.R."/>
            <person name="Rosso M.N."/>
        </authorList>
    </citation>
    <scope>NUCLEOTIDE SEQUENCE [LARGE SCALE GENOMIC DNA]</scope>
    <source>
        <strain evidence="1 2">BRFM310</strain>
    </source>
</reference>
<accession>A0A1Y2IUV4</accession>
<dbReference type="OrthoDB" id="2748942at2759"/>
<organism evidence="1 2">
    <name type="scientific">Trametes coccinea (strain BRFM310)</name>
    <name type="common">Pycnoporus coccineus</name>
    <dbReference type="NCBI Taxonomy" id="1353009"/>
    <lineage>
        <taxon>Eukaryota</taxon>
        <taxon>Fungi</taxon>
        <taxon>Dikarya</taxon>
        <taxon>Basidiomycota</taxon>
        <taxon>Agaricomycotina</taxon>
        <taxon>Agaricomycetes</taxon>
        <taxon>Polyporales</taxon>
        <taxon>Polyporaceae</taxon>
        <taxon>Trametes</taxon>
    </lineage>
</organism>
<dbReference type="AlphaFoldDB" id="A0A1Y2IUV4"/>
<evidence type="ECO:0000313" key="1">
    <source>
        <dbReference type="EMBL" id="OSD04394.1"/>
    </source>
</evidence>
<gene>
    <name evidence="1" type="ORF">PYCCODRAFT_1466349</name>
</gene>